<dbReference type="PANTHER" id="PTHR46438">
    <property type="entry name" value="ALPHA/BETA-HYDROLASES SUPERFAMILY PROTEIN"/>
    <property type="match status" value="1"/>
</dbReference>
<dbReference type="Gene3D" id="3.40.50.1820">
    <property type="entry name" value="alpha/beta hydrolase"/>
    <property type="match status" value="1"/>
</dbReference>
<evidence type="ECO:0000313" key="2">
    <source>
        <dbReference type="EMBL" id="SHH91958.1"/>
    </source>
</evidence>
<dbReference type="Proteomes" id="UP000184212">
    <property type="component" value="Unassembled WGS sequence"/>
</dbReference>
<dbReference type="InterPro" id="IPR000073">
    <property type="entry name" value="AB_hydrolase_1"/>
</dbReference>
<feature type="domain" description="AB hydrolase-1" evidence="1">
    <location>
        <begin position="85"/>
        <end position="242"/>
    </location>
</feature>
<dbReference type="EMBL" id="FQWQ01000005">
    <property type="protein sequence ID" value="SHH91958.1"/>
    <property type="molecule type" value="Genomic_DNA"/>
</dbReference>
<dbReference type="STRING" id="947013.SAMN04488109_6095"/>
<protein>
    <submittedName>
        <fullName evidence="2">Pimeloyl-ACP methyl ester carboxylesterase</fullName>
    </submittedName>
</protein>
<dbReference type="AlphaFoldDB" id="A0A1M5WX97"/>
<accession>A0A1M5WX97</accession>
<evidence type="ECO:0000259" key="1">
    <source>
        <dbReference type="Pfam" id="PF12697"/>
    </source>
</evidence>
<name>A0A1M5WX97_9BACT</name>
<dbReference type="OrthoDB" id="9785847at2"/>
<proteinExistence type="predicted"/>
<sequence length="292" mass="32650">MDNPERLKKKDQYPLPLKIARWLFPKLEAYAPGLAHRYFEKIFFTPLHYPVPEKEKKAETFATRFTVTAAGKTIQCYSWGEGRPVLLIHGWAGRATQFRRFVKPLMNAGYKVVAFDGPAHGQSEGKRTSLDEFEAAIRAVYAKIGEPVAVIAHSFGGGAALFSAMHGVAIKKLVMIASPSVGDEIINTYLRTINGTRPTGEYFKKFILDTTGKPFDEYTAQHFVTQLKTPIDLLMVYDEEDREVPMVHANTLMKLYPSAMLIRTKGLGHTRILKDDHVIAACVTFVRNGASG</sequence>
<dbReference type="InterPro" id="IPR029058">
    <property type="entry name" value="AB_hydrolase_fold"/>
</dbReference>
<dbReference type="Pfam" id="PF12697">
    <property type="entry name" value="Abhydrolase_6"/>
    <property type="match status" value="1"/>
</dbReference>
<organism evidence="2 3">
    <name type="scientific">Chryseolinea serpens</name>
    <dbReference type="NCBI Taxonomy" id="947013"/>
    <lineage>
        <taxon>Bacteria</taxon>
        <taxon>Pseudomonadati</taxon>
        <taxon>Bacteroidota</taxon>
        <taxon>Cytophagia</taxon>
        <taxon>Cytophagales</taxon>
        <taxon>Fulvivirgaceae</taxon>
        <taxon>Chryseolinea</taxon>
    </lineage>
</organism>
<reference evidence="2 3" key="1">
    <citation type="submission" date="2016-11" db="EMBL/GenBank/DDBJ databases">
        <authorList>
            <person name="Jaros S."/>
            <person name="Januszkiewicz K."/>
            <person name="Wedrychowicz H."/>
        </authorList>
    </citation>
    <scope>NUCLEOTIDE SEQUENCE [LARGE SCALE GENOMIC DNA]</scope>
    <source>
        <strain evidence="2 3">DSM 24574</strain>
    </source>
</reference>
<keyword evidence="3" id="KW-1185">Reference proteome</keyword>
<evidence type="ECO:0000313" key="3">
    <source>
        <dbReference type="Proteomes" id="UP000184212"/>
    </source>
</evidence>
<gene>
    <name evidence="2" type="ORF">SAMN04488109_6095</name>
</gene>
<dbReference type="PANTHER" id="PTHR46438:SF11">
    <property type="entry name" value="LIPASE-RELATED"/>
    <property type="match status" value="1"/>
</dbReference>
<dbReference type="SUPFAM" id="SSF53474">
    <property type="entry name" value="alpha/beta-Hydrolases"/>
    <property type="match status" value="1"/>
</dbReference>